<gene>
    <name evidence="5" type="ORF">SAMN05444695_101500</name>
</gene>
<evidence type="ECO:0000256" key="1">
    <source>
        <dbReference type="ARBA" id="ARBA00004255"/>
    </source>
</evidence>
<dbReference type="InterPro" id="IPR008628">
    <property type="entry name" value="GPP34-like"/>
</dbReference>
<dbReference type="GO" id="GO:0070273">
    <property type="term" value="F:phosphatidylinositol-4-phosphate binding"/>
    <property type="evidence" value="ECO:0007669"/>
    <property type="project" value="InterPro"/>
</dbReference>
<protein>
    <submittedName>
        <fullName evidence="5">Golgi phosphoprotein 3 (GPP34)</fullName>
    </submittedName>
</protein>
<dbReference type="Pfam" id="PF05719">
    <property type="entry name" value="GPP34"/>
    <property type="match status" value="1"/>
</dbReference>
<dbReference type="InterPro" id="IPR038261">
    <property type="entry name" value="GPP34-like_sf"/>
</dbReference>
<sequence>MTLLAEDLLLLMLDEESGKPLVDSTKLPRVLAGAVLLDLALTGVVTPAEPGEDARKGRLVIRTQEFPEDPLLRDAVEIVGKGRPLKPESAIEKLSKGIRDKVATRLVADGWVREERSRILGLFPSVRWPQVDGSREHALRAEIGASLVDGITPTHRTAALISLIAAVDVAPKLFPNADKRAMKKRAKEIAEGDWAGKAVRKAVDAVNTAIMIAATTPAIVAASS</sequence>
<dbReference type="EMBL" id="FNDN01000001">
    <property type="protein sequence ID" value="SDH22957.1"/>
    <property type="molecule type" value="Genomic_DNA"/>
</dbReference>
<dbReference type="RefSeq" id="WP_072736318.1">
    <property type="nucleotide sequence ID" value="NZ_CP048813.1"/>
</dbReference>
<dbReference type="OrthoDB" id="4962633at2"/>
<comment type="subcellular location">
    <subcellularLocation>
        <location evidence="1">Golgi apparatus membrane</location>
        <topology evidence="1">Peripheral membrane protein</topology>
        <orientation evidence="1">Cytoplasmic side</orientation>
    </subcellularLocation>
</comment>
<dbReference type="Gene3D" id="1.10.3630.10">
    <property type="entry name" value="yeast vps74-n-term truncation variant domain like"/>
    <property type="match status" value="1"/>
</dbReference>
<proteinExistence type="predicted"/>
<keyword evidence="3" id="KW-0446">Lipid-binding</keyword>
<evidence type="ECO:0000313" key="6">
    <source>
        <dbReference type="Proteomes" id="UP000183263"/>
    </source>
</evidence>
<dbReference type="AlphaFoldDB" id="A0A1G8APW2"/>
<organism evidence="5 6">
    <name type="scientific">Rhodococcus triatomae</name>
    <dbReference type="NCBI Taxonomy" id="300028"/>
    <lineage>
        <taxon>Bacteria</taxon>
        <taxon>Bacillati</taxon>
        <taxon>Actinomycetota</taxon>
        <taxon>Actinomycetes</taxon>
        <taxon>Mycobacteriales</taxon>
        <taxon>Nocardiaceae</taxon>
        <taxon>Rhodococcus</taxon>
    </lineage>
</organism>
<evidence type="ECO:0000256" key="3">
    <source>
        <dbReference type="ARBA" id="ARBA00023121"/>
    </source>
</evidence>
<accession>A0A1G8APW2</accession>
<reference evidence="5 6" key="1">
    <citation type="submission" date="2016-10" db="EMBL/GenBank/DDBJ databases">
        <authorList>
            <person name="de Groot N.N."/>
        </authorList>
    </citation>
    <scope>NUCLEOTIDE SEQUENCE [LARGE SCALE GENOMIC DNA]</scope>
    <source>
        <strain evidence="5 6">DSM 44892</strain>
    </source>
</reference>
<dbReference type="GO" id="GO:0012505">
    <property type="term" value="C:endomembrane system"/>
    <property type="evidence" value="ECO:0007669"/>
    <property type="project" value="UniProtKB-ARBA"/>
</dbReference>
<evidence type="ECO:0000313" key="5">
    <source>
        <dbReference type="EMBL" id="SDH22957.1"/>
    </source>
</evidence>
<evidence type="ECO:0000256" key="2">
    <source>
        <dbReference type="ARBA" id="ARBA00023034"/>
    </source>
</evidence>
<dbReference type="GO" id="GO:0005737">
    <property type="term" value="C:cytoplasm"/>
    <property type="evidence" value="ECO:0007669"/>
    <property type="project" value="UniProtKB-ARBA"/>
</dbReference>
<evidence type="ECO:0000256" key="4">
    <source>
        <dbReference type="ARBA" id="ARBA00023136"/>
    </source>
</evidence>
<keyword evidence="4" id="KW-0472">Membrane</keyword>
<keyword evidence="6" id="KW-1185">Reference proteome</keyword>
<keyword evidence="2" id="KW-0333">Golgi apparatus</keyword>
<dbReference type="Proteomes" id="UP000183263">
    <property type="component" value="Unassembled WGS sequence"/>
</dbReference>
<name>A0A1G8APW2_9NOCA</name>